<dbReference type="EMBL" id="BOQE01000001">
    <property type="protein sequence ID" value="GIM45501.1"/>
    <property type="molecule type" value="Genomic_DNA"/>
</dbReference>
<dbReference type="Gene3D" id="2.60.40.4380">
    <property type="entry name" value="Translational regulator CsrA"/>
    <property type="match status" value="1"/>
</dbReference>
<evidence type="ECO:0000256" key="5">
    <source>
        <dbReference type="HAMAP-Rule" id="MF_00167"/>
    </source>
</evidence>
<dbReference type="GO" id="GO:0006402">
    <property type="term" value="P:mRNA catabolic process"/>
    <property type="evidence" value="ECO:0007669"/>
    <property type="project" value="InterPro"/>
</dbReference>
<name>A0AAV4LCH6_9BACL</name>
<dbReference type="GO" id="GO:1902208">
    <property type="term" value="P:regulation of bacterial-type flagellum assembly"/>
    <property type="evidence" value="ECO:0007669"/>
    <property type="project" value="UniProtKB-UniRule"/>
</dbReference>
<keyword evidence="5" id="KW-1005">Bacterial flagellum biogenesis</keyword>
<dbReference type="HAMAP" id="MF_00167">
    <property type="entry name" value="CsrA"/>
    <property type="match status" value="1"/>
</dbReference>
<dbReference type="GO" id="GO:0005829">
    <property type="term" value="C:cytosol"/>
    <property type="evidence" value="ECO:0007669"/>
    <property type="project" value="TreeGrafter"/>
</dbReference>
<evidence type="ECO:0000256" key="1">
    <source>
        <dbReference type="ARBA" id="ARBA00022490"/>
    </source>
</evidence>
<proteinExistence type="inferred from homology"/>
<dbReference type="AlphaFoldDB" id="A0AAV4LCH6"/>
<organism evidence="6 7">
    <name type="scientific">Collibacillus ludicampi</name>
    <dbReference type="NCBI Taxonomy" id="2771369"/>
    <lineage>
        <taxon>Bacteria</taxon>
        <taxon>Bacillati</taxon>
        <taxon>Bacillota</taxon>
        <taxon>Bacilli</taxon>
        <taxon>Bacillales</taxon>
        <taxon>Alicyclobacillaceae</taxon>
        <taxon>Collibacillus</taxon>
    </lineage>
</organism>
<dbReference type="InterPro" id="IPR003751">
    <property type="entry name" value="CsrA"/>
</dbReference>
<dbReference type="FunFam" id="2.60.40.4380:FF:000002">
    <property type="entry name" value="Translational regulator CsrA"/>
    <property type="match status" value="1"/>
</dbReference>
<dbReference type="GO" id="GO:0045947">
    <property type="term" value="P:negative regulation of translational initiation"/>
    <property type="evidence" value="ECO:0007669"/>
    <property type="project" value="UniProtKB-UniRule"/>
</dbReference>
<gene>
    <name evidence="5 6" type="primary">csrA</name>
    <name evidence="6" type="ORF">DNHGIG_10500</name>
</gene>
<dbReference type="SUPFAM" id="SSF117130">
    <property type="entry name" value="CsrA-like"/>
    <property type="match status" value="1"/>
</dbReference>
<evidence type="ECO:0000256" key="3">
    <source>
        <dbReference type="ARBA" id="ARBA00022845"/>
    </source>
</evidence>
<dbReference type="GO" id="GO:0044781">
    <property type="term" value="P:bacterial-type flagellum organization"/>
    <property type="evidence" value="ECO:0007669"/>
    <property type="project" value="UniProtKB-KW"/>
</dbReference>
<dbReference type="PANTHER" id="PTHR34984">
    <property type="entry name" value="CARBON STORAGE REGULATOR"/>
    <property type="match status" value="1"/>
</dbReference>
<dbReference type="NCBIfam" id="NF002469">
    <property type="entry name" value="PRK01712.1"/>
    <property type="match status" value="1"/>
</dbReference>
<comment type="subunit">
    <text evidence="5">Homodimer; the beta-strands of each monomer intercalate to form a hydrophobic core, while the alpha-helices form wings that extend away from the core.</text>
</comment>
<keyword evidence="3 5" id="KW-0810">Translation regulation</keyword>
<dbReference type="Proteomes" id="UP001057291">
    <property type="component" value="Unassembled WGS sequence"/>
</dbReference>
<evidence type="ECO:0000256" key="2">
    <source>
        <dbReference type="ARBA" id="ARBA00022491"/>
    </source>
</evidence>
<comment type="subcellular location">
    <subcellularLocation>
        <location evidence="5">Cytoplasm</location>
    </subcellularLocation>
</comment>
<dbReference type="PANTHER" id="PTHR34984:SF1">
    <property type="entry name" value="CARBON STORAGE REGULATOR"/>
    <property type="match status" value="1"/>
</dbReference>
<dbReference type="Pfam" id="PF02599">
    <property type="entry name" value="CsrA"/>
    <property type="match status" value="1"/>
</dbReference>
<comment type="similarity">
    <text evidence="5">Belongs to the CsrA/RsmA family.</text>
</comment>
<comment type="function">
    <text evidence="5">A translational regulator that binds mRNA to regulate translation initiation and/or mRNA stability. Usually binds in the 5'-UTR at or near the Shine-Dalgarno sequence preventing ribosome-binding, thus repressing translation. Its main target seems to be the major flagellin gene, while its function is anatagonized by FliW.</text>
</comment>
<dbReference type="RefSeq" id="WP_282198698.1">
    <property type="nucleotide sequence ID" value="NZ_BOQE01000001.1"/>
</dbReference>
<keyword evidence="1 5" id="KW-0963">Cytoplasm</keyword>
<keyword evidence="4 5" id="KW-0694">RNA-binding</keyword>
<sequence>MLVLTRKPGESIMLGEQIEVTIVEVKGEQVRIAIQAPRDVKVYRKEIYSAILAENLQASKSLRIDELKKILNKMK</sequence>
<comment type="caution">
    <text evidence="6">The sequence shown here is derived from an EMBL/GenBank/DDBJ whole genome shotgun (WGS) entry which is preliminary data.</text>
</comment>
<reference evidence="6" key="1">
    <citation type="journal article" date="2023" name="Int. J. Syst. Evol. Microbiol.">
        <title>Collibacillus ludicampi gen. nov., sp. nov., a new soil bacterium of the family Alicyclobacillaceae.</title>
        <authorList>
            <person name="Jojima T."/>
            <person name="Ioku Y."/>
            <person name="Fukuta Y."/>
            <person name="Shirasaka N."/>
            <person name="Matsumura Y."/>
            <person name="Mori M."/>
        </authorList>
    </citation>
    <scope>NUCLEOTIDE SEQUENCE</scope>
    <source>
        <strain evidence="6">TP075</strain>
    </source>
</reference>
<dbReference type="NCBIfam" id="TIGR00202">
    <property type="entry name" value="csrA"/>
    <property type="match status" value="1"/>
</dbReference>
<dbReference type="GO" id="GO:0006109">
    <property type="term" value="P:regulation of carbohydrate metabolic process"/>
    <property type="evidence" value="ECO:0007669"/>
    <property type="project" value="InterPro"/>
</dbReference>
<accession>A0AAV4LCH6</accession>
<evidence type="ECO:0000256" key="4">
    <source>
        <dbReference type="ARBA" id="ARBA00022884"/>
    </source>
</evidence>
<evidence type="ECO:0000313" key="6">
    <source>
        <dbReference type="EMBL" id="GIM45501.1"/>
    </source>
</evidence>
<evidence type="ECO:0000313" key="7">
    <source>
        <dbReference type="Proteomes" id="UP001057291"/>
    </source>
</evidence>
<dbReference type="GO" id="GO:0048027">
    <property type="term" value="F:mRNA 5'-UTR binding"/>
    <property type="evidence" value="ECO:0007669"/>
    <property type="project" value="UniProtKB-UniRule"/>
</dbReference>
<dbReference type="InterPro" id="IPR036107">
    <property type="entry name" value="CsrA_sf"/>
</dbReference>
<keyword evidence="7" id="KW-1185">Reference proteome</keyword>
<protein>
    <recommendedName>
        <fullName evidence="5">Translational regulator CsrA</fullName>
    </recommendedName>
</protein>
<keyword evidence="2 5" id="KW-0678">Repressor</keyword>